<dbReference type="SMART" id="SM00343">
    <property type="entry name" value="ZnF_C2HC"/>
    <property type="match status" value="1"/>
</dbReference>
<sequence length="438" mass="49834">MNSHIEDANSHVLRNSLVIKVLGSNIPFPICSRELRNQWSKFGKFHLTTLSLDWILCSFFNSDAMDEVLEGGPWFIGGNIIGLDKWSPNFSPESLKGLTTPIWIRLPCLPLHCWDDQNICRIASMIGEPLYLDGNSFKWTKREYARVCVRLELDKKLQKGIWIEGKHGRSFQRVEYEKISSICFHCGKIGHLKNKCPSLTSSEQTVTDVRIIPNQDEACFKDKDELGPWIKVKFKKNKVFRKFVPKQINSSPNIDPTLDHTVMEEGEIVDTQNNVEIQKSVTDVIIKSKILDSQLEDLELNKSNSMPDISEGEGCLRTQVYPKGLLANSSIPYHNSAVIVQGVINDNTREKDLSPDRVPIELKMKDDLINKCDLITDLPHKAYEEEKMPSFIDNTLIICEEERKKLMPSSDFSEETGILDSVSLQDNSITPIVIEEAI</sequence>
<reference evidence="3 4" key="1">
    <citation type="journal article" date="2016" name="Sci. Rep.">
        <title>The Dendrobium catenatum Lindl. genome sequence provides insights into polysaccharide synthase, floral development and adaptive evolution.</title>
        <authorList>
            <person name="Zhang G.Q."/>
            <person name="Xu Q."/>
            <person name="Bian C."/>
            <person name="Tsai W.C."/>
            <person name="Yeh C.M."/>
            <person name="Liu K.W."/>
            <person name="Yoshida K."/>
            <person name="Zhang L.S."/>
            <person name="Chang S.B."/>
            <person name="Chen F."/>
            <person name="Shi Y."/>
            <person name="Su Y.Y."/>
            <person name="Zhang Y.Q."/>
            <person name="Chen L.J."/>
            <person name="Yin Y."/>
            <person name="Lin M."/>
            <person name="Huang H."/>
            <person name="Deng H."/>
            <person name="Wang Z.W."/>
            <person name="Zhu S.L."/>
            <person name="Zhao X."/>
            <person name="Deng C."/>
            <person name="Niu S.C."/>
            <person name="Huang J."/>
            <person name="Wang M."/>
            <person name="Liu G.H."/>
            <person name="Yang H.J."/>
            <person name="Xiao X.J."/>
            <person name="Hsiao Y.Y."/>
            <person name="Wu W.L."/>
            <person name="Chen Y.Y."/>
            <person name="Mitsuda N."/>
            <person name="Ohme-Takagi M."/>
            <person name="Luo Y.B."/>
            <person name="Van de Peer Y."/>
            <person name="Liu Z.J."/>
        </authorList>
    </citation>
    <scope>NUCLEOTIDE SEQUENCE [LARGE SCALE GENOMIC DNA]</scope>
    <source>
        <tissue evidence="3">The whole plant</tissue>
    </source>
</reference>
<evidence type="ECO:0000313" key="3">
    <source>
        <dbReference type="EMBL" id="PKU86791.1"/>
    </source>
</evidence>
<dbReference type="Gene3D" id="4.10.60.10">
    <property type="entry name" value="Zinc finger, CCHC-type"/>
    <property type="match status" value="1"/>
</dbReference>
<keyword evidence="4" id="KW-1185">Reference proteome</keyword>
<dbReference type="InterPro" id="IPR025558">
    <property type="entry name" value="DUF4283"/>
</dbReference>
<dbReference type="GO" id="GO:0003676">
    <property type="term" value="F:nucleic acid binding"/>
    <property type="evidence" value="ECO:0007669"/>
    <property type="project" value="InterPro"/>
</dbReference>
<dbReference type="AlphaFoldDB" id="A0A2I0XFV2"/>
<evidence type="ECO:0000313" key="4">
    <source>
        <dbReference type="Proteomes" id="UP000233837"/>
    </source>
</evidence>
<gene>
    <name evidence="3" type="ORF">MA16_Dca020953</name>
</gene>
<dbReference type="GO" id="GO:0008270">
    <property type="term" value="F:zinc ion binding"/>
    <property type="evidence" value="ECO:0007669"/>
    <property type="project" value="UniProtKB-KW"/>
</dbReference>
<evidence type="ECO:0000256" key="1">
    <source>
        <dbReference type="PROSITE-ProRule" id="PRU00047"/>
    </source>
</evidence>
<dbReference type="SUPFAM" id="SSF57756">
    <property type="entry name" value="Retrovirus zinc finger-like domains"/>
    <property type="match status" value="1"/>
</dbReference>
<dbReference type="Pfam" id="PF14111">
    <property type="entry name" value="DUF4283"/>
    <property type="match status" value="1"/>
</dbReference>
<dbReference type="InterPro" id="IPR036875">
    <property type="entry name" value="Znf_CCHC_sf"/>
</dbReference>
<evidence type="ECO:0000259" key="2">
    <source>
        <dbReference type="PROSITE" id="PS50158"/>
    </source>
</evidence>
<organism evidence="3 4">
    <name type="scientific">Dendrobium catenatum</name>
    <dbReference type="NCBI Taxonomy" id="906689"/>
    <lineage>
        <taxon>Eukaryota</taxon>
        <taxon>Viridiplantae</taxon>
        <taxon>Streptophyta</taxon>
        <taxon>Embryophyta</taxon>
        <taxon>Tracheophyta</taxon>
        <taxon>Spermatophyta</taxon>
        <taxon>Magnoliopsida</taxon>
        <taxon>Liliopsida</taxon>
        <taxon>Asparagales</taxon>
        <taxon>Orchidaceae</taxon>
        <taxon>Epidendroideae</taxon>
        <taxon>Malaxideae</taxon>
        <taxon>Dendrobiinae</taxon>
        <taxon>Dendrobium</taxon>
    </lineage>
</organism>
<dbReference type="PANTHER" id="PTHR31286:SF99">
    <property type="entry name" value="DUF4283 DOMAIN-CONTAINING PROTEIN"/>
    <property type="match status" value="1"/>
</dbReference>
<dbReference type="PROSITE" id="PS50158">
    <property type="entry name" value="ZF_CCHC"/>
    <property type="match status" value="1"/>
</dbReference>
<keyword evidence="1" id="KW-0863">Zinc-finger</keyword>
<dbReference type="EMBL" id="KZ501924">
    <property type="protein sequence ID" value="PKU86791.1"/>
    <property type="molecule type" value="Genomic_DNA"/>
</dbReference>
<dbReference type="PANTHER" id="PTHR31286">
    <property type="entry name" value="GLYCINE-RICH CELL WALL STRUCTURAL PROTEIN 1.8-LIKE"/>
    <property type="match status" value="1"/>
</dbReference>
<proteinExistence type="predicted"/>
<accession>A0A2I0XFV2</accession>
<dbReference type="Pfam" id="PF00098">
    <property type="entry name" value="zf-CCHC"/>
    <property type="match status" value="1"/>
</dbReference>
<dbReference type="InterPro" id="IPR001878">
    <property type="entry name" value="Znf_CCHC"/>
</dbReference>
<keyword evidence="1" id="KW-0479">Metal-binding</keyword>
<reference evidence="3 4" key="2">
    <citation type="journal article" date="2017" name="Nature">
        <title>The Apostasia genome and the evolution of orchids.</title>
        <authorList>
            <person name="Zhang G.Q."/>
            <person name="Liu K.W."/>
            <person name="Li Z."/>
            <person name="Lohaus R."/>
            <person name="Hsiao Y.Y."/>
            <person name="Niu S.C."/>
            <person name="Wang J.Y."/>
            <person name="Lin Y.C."/>
            <person name="Xu Q."/>
            <person name="Chen L.J."/>
            <person name="Yoshida K."/>
            <person name="Fujiwara S."/>
            <person name="Wang Z.W."/>
            <person name="Zhang Y.Q."/>
            <person name="Mitsuda N."/>
            <person name="Wang M."/>
            <person name="Liu G.H."/>
            <person name="Pecoraro L."/>
            <person name="Huang H.X."/>
            <person name="Xiao X.J."/>
            <person name="Lin M."/>
            <person name="Wu X.Y."/>
            <person name="Wu W.L."/>
            <person name="Chen Y.Y."/>
            <person name="Chang S.B."/>
            <person name="Sakamoto S."/>
            <person name="Ohme-Takagi M."/>
            <person name="Yagi M."/>
            <person name="Zeng S.J."/>
            <person name="Shen C.Y."/>
            <person name="Yeh C.M."/>
            <person name="Luo Y.B."/>
            <person name="Tsai W.C."/>
            <person name="Van de Peer Y."/>
            <person name="Liu Z.J."/>
        </authorList>
    </citation>
    <scope>NUCLEOTIDE SEQUENCE [LARGE SCALE GENOMIC DNA]</scope>
    <source>
        <tissue evidence="3">The whole plant</tissue>
    </source>
</reference>
<protein>
    <recommendedName>
        <fullName evidence="2">CCHC-type domain-containing protein</fullName>
    </recommendedName>
</protein>
<name>A0A2I0XFV2_9ASPA</name>
<keyword evidence="1" id="KW-0862">Zinc</keyword>
<dbReference type="STRING" id="906689.A0A2I0XFV2"/>
<dbReference type="Proteomes" id="UP000233837">
    <property type="component" value="Unassembled WGS sequence"/>
</dbReference>
<feature type="domain" description="CCHC-type" evidence="2">
    <location>
        <begin position="183"/>
        <end position="198"/>
    </location>
</feature>
<dbReference type="InterPro" id="IPR040256">
    <property type="entry name" value="At4g02000-like"/>
</dbReference>